<feature type="domain" description="CCHC FOG-type" evidence="15">
    <location>
        <begin position="1058"/>
        <end position="1091"/>
    </location>
</feature>
<evidence type="ECO:0000256" key="9">
    <source>
        <dbReference type="ARBA" id="ARBA00023159"/>
    </source>
</evidence>
<dbReference type="PROSITE" id="PS50157">
    <property type="entry name" value="ZINC_FINGER_C2H2_2"/>
    <property type="match status" value="1"/>
</dbReference>
<dbReference type="AlphaFoldDB" id="T1KKJ4"/>
<feature type="compositionally biased region" description="Polar residues" evidence="13">
    <location>
        <begin position="959"/>
        <end position="969"/>
    </location>
</feature>
<keyword evidence="11" id="KW-0539">Nucleus</keyword>
<dbReference type="InterPro" id="IPR013087">
    <property type="entry name" value="Znf_C2H2_type"/>
</dbReference>
<proteinExistence type="predicted"/>
<dbReference type="GO" id="GO:0000122">
    <property type="term" value="P:negative regulation of transcription by RNA polymerase II"/>
    <property type="evidence" value="ECO:0007669"/>
    <property type="project" value="TreeGrafter"/>
</dbReference>
<evidence type="ECO:0000256" key="4">
    <source>
        <dbReference type="ARBA" id="ARBA00022737"/>
    </source>
</evidence>
<dbReference type="InterPro" id="IPR036236">
    <property type="entry name" value="Znf_C2H2_sf"/>
</dbReference>
<dbReference type="STRING" id="32264.T1KKJ4"/>
<keyword evidence="10" id="KW-0804">Transcription</keyword>
<evidence type="ECO:0000259" key="15">
    <source>
        <dbReference type="PROSITE" id="PS51810"/>
    </source>
</evidence>
<feature type="region of interest" description="Disordered" evidence="13">
    <location>
        <begin position="885"/>
        <end position="926"/>
    </location>
</feature>
<evidence type="ECO:0000256" key="3">
    <source>
        <dbReference type="ARBA" id="ARBA00022723"/>
    </source>
</evidence>
<evidence type="ECO:0000256" key="12">
    <source>
        <dbReference type="PROSITE-ProRule" id="PRU00042"/>
    </source>
</evidence>
<feature type="domain" description="C2H2-type" evidence="14">
    <location>
        <begin position="594"/>
        <end position="621"/>
    </location>
</feature>
<dbReference type="GO" id="GO:0030154">
    <property type="term" value="P:cell differentiation"/>
    <property type="evidence" value="ECO:0007669"/>
    <property type="project" value="UniProtKB-ARBA"/>
</dbReference>
<evidence type="ECO:0000256" key="2">
    <source>
        <dbReference type="ARBA" id="ARBA00022491"/>
    </source>
</evidence>
<feature type="compositionally biased region" description="Low complexity" evidence="13">
    <location>
        <begin position="8"/>
        <end position="18"/>
    </location>
</feature>
<keyword evidence="17" id="KW-1185">Reference proteome</keyword>
<evidence type="ECO:0000256" key="10">
    <source>
        <dbReference type="ARBA" id="ARBA00023163"/>
    </source>
</evidence>
<dbReference type="GO" id="GO:0007507">
    <property type="term" value="P:heart development"/>
    <property type="evidence" value="ECO:0007669"/>
    <property type="project" value="TreeGrafter"/>
</dbReference>
<feature type="compositionally biased region" description="Low complexity" evidence="13">
    <location>
        <begin position="506"/>
        <end position="522"/>
    </location>
</feature>
<dbReference type="Pfam" id="PF25445">
    <property type="entry name" value="CCHC_ZFPM2"/>
    <property type="match status" value="1"/>
</dbReference>
<feature type="compositionally biased region" description="Polar residues" evidence="13">
    <location>
        <begin position="25"/>
        <end position="34"/>
    </location>
</feature>
<keyword evidence="7" id="KW-0805">Transcription regulation</keyword>
<keyword evidence="2" id="KW-0678">Repressor</keyword>
<evidence type="ECO:0000259" key="14">
    <source>
        <dbReference type="PROSITE" id="PS50157"/>
    </source>
</evidence>
<feature type="compositionally biased region" description="Low complexity" evidence="13">
    <location>
        <begin position="175"/>
        <end position="197"/>
    </location>
</feature>
<evidence type="ECO:0000256" key="8">
    <source>
        <dbReference type="ARBA" id="ARBA00023125"/>
    </source>
</evidence>
<keyword evidence="8" id="KW-0238">DNA-binding</keyword>
<keyword evidence="9" id="KW-0010">Activator</keyword>
<evidence type="ECO:0000256" key="7">
    <source>
        <dbReference type="ARBA" id="ARBA00023015"/>
    </source>
</evidence>
<feature type="domain" description="CCHC FOG-type" evidence="15">
    <location>
        <begin position="588"/>
        <end position="621"/>
    </location>
</feature>
<reference evidence="17" key="1">
    <citation type="submission" date="2011-08" db="EMBL/GenBank/DDBJ databases">
        <authorList>
            <person name="Rombauts S."/>
        </authorList>
    </citation>
    <scope>NUCLEOTIDE SEQUENCE</scope>
    <source>
        <strain evidence="17">London</strain>
    </source>
</reference>
<feature type="region of interest" description="Disordered" evidence="13">
    <location>
        <begin position="162"/>
        <end position="197"/>
    </location>
</feature>
<feature type="compositionally biased region" description="Polar residues" evidence="13">
    <location>
        <begin position="320"/>
        <end position="343"/>
    </location>
</feature>
<evidence type="ECO:0000313" key="16">
    <source>
        <dbReference type="EnsemblMetazoa" id="tetur13g03940.1"/>
    </source>
</evidence>
<evidence type="ECO:0000313" key="17">
    <source>
        <dbReference type="Proteomes" id="UP000015104"/>
    </source>
</evidence>
<evidence type="ECO:0000256" key="1">
    <source>
        <dbReference type="ARBA" id="ARBA00004123"/>
    </source>
</evidence>
<dbReference type="InterPro" id="IPR059121">
    <property type="entry name" value="CCHC_ZFPM2-like"/>
</dbReference>
<dbReference type="InterPro" id="IPR034731">
    <property type="entry name" value="Znf_CCHC_FOG"/>
</dbReference>
<dbReference type="EMBL" id="CAEY01000176">
    <property type="status" value="NOT_ANNOTATED_CDS"/>
    <property type="molecule type" value="Genomic_DNA"/>
</dbReference>
<dbReference type="Gene3D" id="3.30.160.60">
    <property type="entry name" value="Classic Zinc Finger"/>
    <property type="match status" value="1"/>
</dbReference>
<feature type="region of interest" description="Disordered" evidence="13">
    <location>
        <begin position="956"/>
        <end position="1055"/>
    </location>
</feature>
<dbReference type="PANTHER" id="PTHR12958">
    <property type="entry name" value="FRIEND OF GATA2-RELATED"/>
    <property type="match status" value="1"/>
</dbReference>
<dbReference type="eggNOG" id="ENOG502QQZP">
    <property type="taxonomic scope" value="Eukaryota"/>
</dbReference>
<dbReference type="HOGENOM" id="CLU_275992_0_0_1"/>
<evidence type="ECO:0008006" key="18">
    <source>
        <dbReference type="Google" id="ProtNLM"/>
    </source>
</evidence>
<dbReference type="GO" id="GO:0061629">
    <property type="term" value="F:RNA polymerase II-specific DNA-binding transcription factor binding"/>
    <property type="evidence" value="ECO:0007669"/>
    <property type="project" value="InterPro"/>
</dbReference>
<protein>
    <recommendedName>
        <fullName evidence="18">C2H2-type domain-containing protein</fullName>
    </recommendedName>
</protein>
<feature type="compositionally biased region" description="Low complexity" evidence="13">
    <location>
        <begin position="1025"/>
        <end position="1055"/>
    </location>
</feature>
<feature type="compositionally biased region" description="Polar residues" evidence="13">
    <location>
        <begin position="999"/>
        <end position="1023"/>
    </location>
</feature>
<keyword evidence="6" id="KW-0862">Zinc</keyword>
<feature type="region of interest" description="Disordered" evidence="13">
    <location>
        <begin position="320"/>
        <end position="350"/>
    </location>
</feature>
<comment type="subcellular location">
    <subcellularLocation>
        <location evidence="1">Nucleus</location>
    </subcellularLocation>
</comment>
<evidence type="ECO:0000256" key="13">
    <source>
        <dbReference type="SAM" id="MobiDB-lite"/>
    </source>
</evidence>
<dbReference type="SUPFAM" id="SSF57667">
    <property type="entry name" value="beta-beta-alpha zinc fingers"/>
    <property type="match status" value="4"/>
</dbReference>
<feature type="compositionally biased region" description="Polar residues" evidence="13">
    <location>
        <begin position="49"/>
        <end position="58"/>
    </location>
</feature>
<dbReference type="SMART" id="SM00355">
    <property type="entry name" value="ZnF_C2H2"/>
    <property type="match status" value="5"/>
</dbReference>
<feature type="domain" description="CCHC FOG-type" evidence="15">
    <location>
        <begin position="461"/>
        <end position="494"/>
    </location>
</feature>
<dbReference type="GO" id="GO:0045944">
    <property type="term" value="P:positive regulation of transcription by RNA polymerase II"/>
    <property type="evidence" value="ECO:0007669"/>
    <property type="project" value="TreeGrafter"/>
</dbReference>
<reference evidence="16" key="2">
    <citation type="submission" date="2015-06" db="UniProtKB">
        <authorList>
            <consortium name="EnsemblMetazoa"/>
        </authorList>
    </citation>
    <scope>IDENTIFICATION</scope>
</reference>
<keyword evidence="4" id="KW-0677">Repeat</keyword>
<feature type="region of interest" description="Disordered" evidence="13">
    <location>
        <begin position="506"/>
        <end position="588"/>
    </location>
</feature>
<dbReference type="GO" id="GO:0008270">
    <property type="term" value="F:zinc ion binding"/>
    <property type="evidence" value="ECO:0007669"/>
    <property type="project" value="UniProtKB-KW"/>
</dbReference>
<evidence type="ECO:0000256" key="5">
    <source>
        <dbReference type="ARBA" id="ARBA00022771"/>
    </source>
</evidence>
<dbReference type="GO" id="GO:0009653">
    <property type="term" value="P:anatomical structure morphogenesis"/>
    <property type="evidence" value="ECO:0007669"/>
    <property type="project" value="UniProtKB-ARBA"/>
</dbReference>
<keyword evidence="5 12" id="KW-0863">Zinc-finger</keyword>
<dbReference type="GO" id="GO:0005634">
    <property type="term" value="C:nucleus"/>
    <property type="evidence" value="ECO:0007669"/>
    <property type="project" value="UniProtKB-SubCell"/>
</dbReference>
<feature type="compositionally biased region" description="Low complexity" evidence="13">
    <location>
        <begin position="69"/>
        <end position="97"/>
    </location>
</feature>
<dbReference type="PANTHER" id="PTHR12958:SF3">
    <property type="entry name" value="ZINC FINGER PROTEIN USH"/>
    <property type="match status" value="1"/>
</dbReference>
<organism evidence="16 17">
    <name type="scientific">Tetranychus urticae</name>
    <name type="common">Two-spotted spider mite</name>
    <dbReference type="NCBI Taxonomy" id="32264"/>
    <lineage>
        <taxon>Eukaryota</taxon>
        <taxon>Metazoa</taxon>
        <taxon>Ecdysozoa</taxon>
        <taxon>Arthropoda</taxon>
        <taxon>Chelicerata</taxon>
        <taxon>Arachnida</taxon>
        <taxon>Acari</taxon>
        <taxon>Acariformes</taxon>
        <taxon>Trombidiformes</taxon>
        <taxon>Prostigmata</taxon>
        <taxon>Eleutherengona</taxon>
        <taxon>Raphignathae</taxon>
        <taxon>Tetranychoidea</taxon>
        <taxon>Tetranychidae</taxon>
        <taxon>Tetranychus</taxon>
    </lineage>
</organism>
<sequence length="1155" mass="123391">MPQDSRASSSPQHSHSPSLCVASNVDVNNATSIEENVADGTMEPPPTLPSTSSKQPLQSCIVRKRKVSTTDSMMAATATEKSPTTTSSSSPTILPSSDQFVKPLTTESGNIASTITSSSTTLKDTLSLISKPNIDEKIIKDLNQSSLINSLILNSRTPGLIMPPQKPVPPPPPLSLASVSPTSLPSNSSSSQQKTQQQPIYVAISTNPLILVPLSYNTETGGLDLSINNPVGNVKLPEDILSSAQLNDPLAFERAALLGNSLEAHRNNNRNNPINGLFDSTNIINVNSLTNNNIISINNNTSDSKSIIDTRNTILNNINTDCPQISRRPQSTEGPLDLSSNQSGDHHQEKPAFRHHYRHENEFSSNLSTSATTLASYKVKSEANLTMEESESPAPLNLFNSSSNFTSLASSSRDIPQSTSSVIAAAAAVAAAAAQASPSSGGATLPVPAASLPSPFAPEGVFKQSSYHCEHCHIGFYKKENYTIHKRHYCSARRTQAVAAAVAAAAAGGSRSGSGNNARTGSESSPDMLESEGSPNSSPEISLDSVKAERHSRLPNVNSHRGSSRRVSVSSKTNASNSSNSPGSSPPHQPLSQYYCVACGIRFTSLDNLQAHQTYYCLKRNSVNSSPDKLQYIVSIPGGSGSEVSCVKCKATYCNEEAFLSHVCSAMNLGAISSSSIPNITPNGSKSLTGSASSPNFNTNGNDGRCFSAGSGQSETDQQCFRCTICGYKGQTLQGMRIHVRMHSQCFRCTICGYKGHTLRGMRTHVRIHQDKIQGLPEETFIACIEDEALVAKSNRNGPSGPKRRRKSLEVFGAHSNVPHLYGFSSSVSENSKPSQLIGGLMPSFSLATSAPTTTSTASGVLSVSLGSNNIGTMSSNDVNLSVNNNVNNLNSSHSEISSENDDEAASNISENETSGREDSRQGGSGESLHNCQFCYYSSTYKGNVVRHVKLVHKDVSRNGPSPTASFSGLSKREINEDATGGDSMGSINDDLPLDLKSNRSNGLNGKLNRTGSPNNSEGSPVDQNVGNNGSINNNNLIRNNNSNSNGANNNSNASAQAKKAVPKYCRSCDISFQFLTSFIAHKKYYCSSHSNETNVIQSLPESKSPRTNSSIAIEETKTRFINWTLKSIEYNLIFKLNSNDGTKFKKNIQEGFKW</sequence>
<dbReference type="EnsemblMetazoa" id="tetur13g03940.1">
    <property type="protein sequence ID" value="tetur13g03940.1"/>
    <property type="gene ID" value="tetur13g03940"/>
</dbReference>
<evidence type="ECO:0000256" key="11">
    <source>
        <dbReference type="ARBA" id="ARBA00023242"/>
    </source>
</evidence>
<dbReference type="GO" id="GO:0003677">
    <property type="term" value="F:DNA binding"/>
    <property type="evidence" value="ECO:0007669"/>
    <property type="project" value="UniProtKB-KW"/>
</dbReference>
<dbReference type="PROSITE" id="PS51810">
    <property type="entry name" value="ZF_CCHC_FOG"/>
    <property type="match status" value="3"/>
</dbReference>
<accession>T1KKJ4</accession>
<dbReference type="InterPro" id="IPR039746">
    <property type="entry name" value="FOG"/>
</dbReference>
<keyword evidence="3" id="KW-0479">Metal-binding</keyword>
<dbReference type="Proteomes" id="UP000015104">
    <property type="component" value="Unassembled WGS sequence"/>
</dbReference>
<evidence type="ECO:0000256" key="6">
    <source>
        <dbReference type="ARBA" id="ARBA00022833"/>
    </source>
</evidence>
<name>T1KKJ4_TETUR</name>
<feature type="compositionally biased region" description="Low complexity" evidence="13">
    <location>
        <begin position="557"/>
        <end position="583"/>
    </location>
</feature>
<feature type="region of interest" description="Disordered" evidence="13">
    <location>
        <begin position="1"/>
        <end position="97"/>
    </location>
</feature>
<feature type="compositionally biased region" description="Pro residues" evidence="13">
    <location>
        <begin position="164"/>
        <end position="174"/>
    </location>
</feature>